<dbReference type="GO" id="GO:0031505">
    <property type="term" value="P:fungal-type cell wall organization"/>
    <property type="evidence" value="ECO:0007669"/>
    <property type="project" value="TreeGrafter"/>
</dbReference>
<dbReference type="GO" id="GO:0005886">
    <property type="term" value="C:plasma membrane"/>
    <property type="evidence" value="ECO:0007669"/>
    <property type="project" value="InterPro"/>
</dbReference>
<proteinExistence type="predicted"/>
<keyword evidence="1" id="KW-0472">Membrane</keyword>
<evidence type="ECO:0000313" key="2">
    <source>
        <dbReference type="EMBL" id="THW94985.1"/>
    </source>
</evidence>
<comment type="caution">
    <text evidence="2">The sequence shown here is derived from an EMBL/GenBank/DDBJ whole genome shotgun (WGS) entry which is preliminary data.</text>
</comment>
<evidence type="ECO:0000256" key="1">
    <source>
        <dbReference type="SAM" id="Phobius"/>
    </source>
</evidence>
<dbReference type="Proteomes" id="UP000304928">
    <property type="component" value="Unassembled WGS sequence"/>
</dbReference>
<keyword evidence="1" id="KW-0812">Transmembrane</keyword>
<keyword evidence="1" id="KW-1133">Transmembrane helix</keyword>
<dbReference type="InterPro" id="IPR052413">
    <property type="entry name" value="SUR7_domain"/>
</dbReference>
<sequence>MQEYAIVTLNTSRIGTNVFNTTSSTDSDSNIFESIWDNVTNSIESSLNDKINSFAQDLGLHDFYSAHLLDYCSGYYTPTDLPNATFSKSDIDQNITYCSNRTSFFRFNPTTALEQELNKTGLNITLEDLHWPEAVNDGVHALRVAQKAAFLLYCIAAGLLLLATFASLVSFFFNGRLSAFVDISLWFLAFLAIALASAITTAVAVKASSVINKHGKDIGVQAQRGNKFMALTWVATALAFLNVFVWVFECLRGRRREKYVGPYFQCSVFALTHIWKQKKLLPRHLGYICSLSLSLIVHKIQNSEIELEETQDEPTESDDGKKLYEEIKPINLALESGGMDKETREMLMEAICDRIRGEARRRIH</sequence>
<feature type="transmembrane region" description="Helical" evidence="1">
    <location>
        <begin position="185"/>
        <end position="207"/>
    </location>
</feature>
<dbReference type="GO" id="GO:0051285">
    <property type="term" value="C:cell cortex of cell tip"/>
    <property type="evidence" value="ECO:0007669"/>
    <property type="project" value="TreeGrafter"/>
</dbReference>
<feature type="transmembrane region" description="Helical" evidence="1">
    <location>
        <begin position="150"/>
        <end position="173"/>
    </location>
</feature>
<accession>A0A4S9BMZ7</accession>
<gene>
    <name evidence="2" type="ORF">D6D15_01684</name>
</gene>
<dbReference type="PANTHER" id="PTHR28019:SF7">
    <property type="entry name" value="SUR7 PROTEIN"/>
    <property type="match status" value="1"/>
</dbReference>
<organism evidence="2 3">
    <name type="scientific">Aureobasidium pullulans</name>
    <name type="common">Black yeast</name>
    <name type="synonym">Pullularia pullulans</name>
    <dbReference type="NCBI Taxonomy" id="5580"/>
    <lineage>
        <taxon>Eukaryota</taxon>
        <taxon>Fungi</taxon>
        <taxon>Dikarya</taxon>
        <taxon>Ascomycota</taxon>
        <taxon>Pezizomycotina</taxon>
        <taxon>Dothideomycetes</taxon>
        <taxon>Dothideomycetidae</taxon>
        <taxon>Dothideales</taxon>
        <taxon>Saccotheciaceae</taxon>
        <taxon>Aureobasidium</taxon>
    </lineage>
</organism>
<name>A0A4S9BMZ7_AURPU</name>
<feature type="transmembrane region" description="Helical" evidence="1">
    <location>
        <begin position="228"/>
        <end position="248"/>
    </location>
</feature>
<dbReference type="PANTHER" id="PTHR28019">
    <property type="entry name" value="CELL MEMBRANE PROTEIN YLR413W-RELATED"/>
    <property type="match status" value="1"/>
</dbReference>
<dbReference type="Pfam" id="PF06687">
    <property type="entry name" value="SUR7"/>
    <property type="match status" value="1"/>
</dbReference>
<evidence type="ECO:0000313" key="3">
    <source>
        <dbReference type="Proteomes" id="UP000304928"/>
    </source>
</evidence>
<dbReference type="EMBL" id="QZAR01000015">
    <property type="protein sequence ID" value="THW94985.1"/>
    <property type="molecule type" value="Genomic_DNA"/>
</dbReference>
<dbReference type="AlphaFoldDB" id="A0A4S9BMZ7"/>
<dbReference type="InterPro" id="IPR009571">
    <property type="entry name" value="SUR7/Rim9-like_fungi"/>
</dbReference>
<reference evidence="2 3" key="1">
    <citation type="submission" date="2018-10" db="EMBL/GenBank/DDBJ databases">
        <title>Fifty Aureobasidium pullulans genomes reveal a recombining polyextremotolerant generalist.</title>
        <authorList>
            <person name="Gostincar C."/>
            <person name="Turk M."/>
            <person name="Zajc J."/>
            <person name="Gunde-Cimerman N."/>
        </authorList>
    </citation>
    <scope>NUCLEOTIDE SEQUENCE [LARGE SCALE GENOMIC DNA]</scope>
    <source>
        <strain evidence="2 3">EXF-10507</strain>
    </source>
</reference>
<protein>
    <submittedName>
        <fullName evidence="2">Integral membrane protein-like protein</fullName>
    </submittedName>
</protein>